<accession>A0A0C2YBS4</accession>
<name>A0A0C2YBS4_HEBCY</name>
<feature type="compositionally biased region" description="Polar residues" evidence="1">
    <location>
        <begin position="205"/>
        <end position="217"/>
    </location>
</feature>
<evidence type="ECO:0000256" key="1">
    <source>
        <dbReference type="SAM" id="MobiDB-lite"/>
    </source>
</evidence>
<gene>
    <name evidence="2" type="ORF">M413DRAFT_440744</name>
</gene>
<keyword evidence="3" id="KW-1185">Reference proteome</keyword>
<dbReference type="STRING" id="686832.A0A0C2YBS4"/>
<feature type="compositionally biased region" description="Polar residues" evidence="1">
    <location>
        <begin position="76"/>
        <end position="94"/>
    </location>
</feature>
<reference evidence="2 3" key="1">
    <citation type="submission" date="2014-04" db="EMBL/GenBank/DDBJ databases">
        <authorList>
            <consortium name="DOE Joint Genome Institute"/>
            <person name="Kuo A."/>
            <person name="Gay G."/>
            <person name="Dore J."/>
            <person name="Kohler A."/>
            <person name="Nagy L.G."/>
            <person name="Floudas D."/>
            <person name="Copeland A."/>
            <person name="Barry K.W."/>
            <person name="Cichocki N."/>
            <person name="Veneault-Fourrey C."/>
            <person name="LaButti K."/>
            <person name="Lindquist E.A."/>
            <person name="Lipzen A."/>
            <person name="Lundell T."/>
            <person name="Morin E."/>
            <person name="Murat C."/>
            <person name="Sun H."/>
            <person name="Tunlid A."/>
            <person name="Henrissat B."/>
            <person name="Grigoriev I.V."/>
            <person name="Hibbett D.S."/>
            <person name="Martin F."/>
            <person name="Nordberg H.P."/>
            <person name="Cantor M.N."/>
            <person name="Hua S.X."/>
        </authorList>
    </citation>
    <scope>NUCLEOTIDE SEQUENCE [LARGE SCALE GENOMIC DNA]</scope>
    <source>
        <strain evidence="3">h7</strain>
    </source>
</reference>
<sequence length="223" mass="22739">MTEKDTSTPPSKMGAGLGKKIRGAAEIVHGAGDTLRGTMLGTVESLGKEIGLRSKDDDIAQQGKLEMERGLENWKGSPTTSSAISPSQSATGYQAQGTTGSAAVSGATAPHGGGLGGPTGEPGLVYASGDEHAHASTGAHGPGSSYPTHPTIVGSPPEPQGLNTQQPRYTRKFGSGFEHEGSGVSTEGRALDQQQYPPPAHYGVSPQSQAYQPNPTGTVHPKS</sequence>
<evidence type="ECO:0000313" key="2">
    <source>
        <dbReference type="EMBL" id="KIM47293.1"/>
    </source>
</evidence>
<feature type="compositionally biased region" description="Low complexity" evidence="1">
    <location>
        <begin position="95"/>
        <end position="110"/>
    </location>
</feature>
<evidence type="ECO:0000313" key="3">
    <source>
        <dbReference type="Proteomes" id="UP000053424"/>
    </source>
</evidence>
<feature type="region of interest" description="Disordered" evidence="1">
    <location>
        <begin position="69"/>
        <end position="223"/>
    </location>
</feature>
<dbReference type="OrthoDB" id="2590867at2759"/>
<dbReference type="AlphaFoldDB" id="A0A0C2YBS4"/>
<proteinExistence type="predicted"/>
<organism evidence="2 3">
    <name type="scientific">Hebeloma cylindrosporum</name>
    <dbReference type="NCBI Taxonomy" id="76867"/>
    <lineage>
        <taxon>Eukaryota</taxon>
        <taxon>Fungi</taxon>
        <taxon>Dikarya</taxon>
        <taxon>Basidiomycota</taxon>
        <taxon>Agaricomycotina</taxon>
        <taxon>Agaricomycetes</taxon>
        <taxon>Agaricomycetidae</taxon>
        <taxon>Agaricales</taxon>
        <taxon>Agaricineae</taxon>
        <taxon>Hymenogastraceae</taxon>
        <taxon>Hebeloma</taxon>
    </lineage>
</organism>
<feature type="compositionally biased region" description="Gly residues" evidence="1">
    <location>
        <begin position="111"/>
        <end position="120"/>
    </location>
</feature>
<dbReference type="EMBL" id="KN831770">
    <property type="protein sequence ID" value="KIM47293.1"/>
    <property type="molecule type" value="Genomic_DNA"/>
</dbReference>
<protein>
    <submittedName>
        <fullName evidence="2">Uncharacterized protein</fullName>
    </submittedName>
</protein>
<dbReference type="Proteomes" id="UP000053424">
    <property type="component" value="Unassembled WGS sequence"/>
</dbReference>
<dbReference type="HOGENOM" id="CLU_1240281_0_0_1"/>
<reference evidence="3" key="2">
    <citation type="submission" date="2015-01" db="EMBL/GenBank/DDBJ databases">
        <title>Evolutionary Origins and Diversification of the Mycorrhizal Mutualists.</title>
        <authorList>
            <consortium name="DOE Joint Genome Institute"/>
            <consortium name="Mycorrhizal Genomics Consortium"/>
            <person name="Kohler A."/>
            <person name="Kuo A."/>
            <person name="Nagy L.G."/>
            <person name="Floudas D."/>
            <person name="Copeland A."/>
            <person name="Barry K.W."/>
            <person name="Cichocki N."/>
            <person name="Veneault-Fourrey C."/>
            <person name="LaButti K."/>
            <person name="Lindquist E.A."/>
            <person name="Lipzen A."/>
            <person name="Lundell T."/>
            <person name="Morin E."/>
            <person name="Murat C."/>
            <person name="Riley R."/>
            <person name="Ohm R."/>
            <person name="Sun H."/>
            <person name="Tunlid A."/>
            <person name="Henrissat B."/>
            <person name="Grigoriev I.V."/>
            <person name="Hibbett D.S."/>
            <person name="Martin F."/>
        </authorList>
    </citation>
    <scope>NUCLEOTIDE SEQUENCE [LARGE SCALE GENOMIC DNA]</scope>
    <source>
        <strain evidence="3">h7</strain>
    </source>
</reference>